<dbReference type="FunFam" id="3.40.850.10:FF:000091">
    <property type="entry name" value="Kinesin family protein"/>
    <property type="match status" value="1"/>
</dbReference>
<evidence type="ECO:0000256" key="2">
    <source>
        <dbReference type="ARBA" id="ARBA00022679"/>
    </source>
</evidence>
<evidence type="ECO:0000256" key="1">
    <source>
        <dbReference type="ARBA" id="ARBA00008383"/>
    </source>
</evidence>
<gene>
    <name evidence="7" type="ORF">GMOD_00006745</name>
</gene>
<name>A0A3M7MAR8_9PLEO</name>
<feature type="region of interest" description="Disordered" evidence="5">
    <location>
        <begin position="485"/>
        <end position="505"/>
    </location>
</feature>
<evidence type="ECO:0000256" key="4">
    <source>
        <dbReference type="SAM" id="Coils"/>
    </source>
</evidence>
<dbReference type="InterPro" id="IPR023606">
    <property type="entry name" value="CoA-Trfase_III_dom_1_sf"/>
</dbReference>
<evidence type="ECO:0000313" key="7">
    <source>
        <dbReference type="EMBL" id="RMZ71611.1"/>
    </source>
</evidence>
<dbReference type="InterPro" id="IPR050483">
    <property type="entry name" value="CoA-transferase_III_domain"/>
</dbReference>
<dbReference type="SUPFAM" id="SSF52540">
    <property type="entry name" value="P-loop containing nucleoside triphosphate hydrolases"/>
    <property type="match status" value="1"/>
</dbReference>
<dbReference type="Pfam" id="PF02515">
    <property type="entry name" value="CoA_transf_3"/>
    <property type="match status" value="1"/>
</dbReference>
<dbReference type="Gene3D" id="3.40.50.10540">
    <property type="entry name" value="Crotonobetainyl-coa:carnitine coa-transferase, domain 1"/>
    <property type="match status" value="1"/>
</dbReference>
<dbReference type="InterPro" id="IPR044855">
    <property type="entry name" value="CoA-Trfase_III_dom3_sf"/>
</dbReference>
<dbReference type="InterPro" id="IPR027417">
    <property type="entry name" value="P-loop_NTPase"/>
</dbReference>
<dbReference type="Pfam" id="PF00225">
    <property type="entry name" value="Kinesin"/>
    <property type="match status" value="1"/>
</dbReference>
<evidence type="ECO:0000313" key="8">
    <source>
        <dbReference type="Proteomes" id="UP000265663"/>
    </source>
</evidence>
<dbReference type="Gene3D" id="3.30.1540.10">
    <property type="entry name" value="formyl-coa transferase, domain 3"/>
    <property type="match status" value="1"/>
</dbReference>
<dbReference type="InterPro" id="IPR001752">
    <property type="entry name" value="Kinesin_motor_dom"/>
</dbReference>
<dbReference type="PANTHER" id="PTHR48207:SF3">
    <property type="entry name" value="SUCCINATE--HYDROXYMETHYLGLUTARATE COA-TRANSFERASE"/>
    <property type="match status" value="1"/>
</dbReference>
<dbReference type="InterPro" id="IPR003673">
    <property type="entry name" value="CoA-Trfase_fam_III"/>
</dbReference>
<dbReference type="GO" id="GO:0005524">
    <property type="term" value="F:ATP binding"/>
    <property type="evidence" value="ECO:0007669"/>
    <property type="project" value="UniProtKB-UniRule"/>
</dbReference>
<dbReference type="InterPro" id="IPR036961">
    <property type="entry name" value="Kinesin_motor_dom_sf"/>
</dbReference>
<comment type="similarity">
    <text evidence="3">Belongs to the TRAFAC class myosin-kinesin ATPase superfamily. Kinesin family.</text>
</comment>
<dbReference type="FunFam" id="3.30.1540.10:FF:000005">
    <property type="entry name" value="succinate--hydroxymethylglutarate CoA-transferase isoform X4"/>
    <property type="match status" value="1"/>
</dbReference>
<dbReference type="AlphaFoldDB" id="A0A3M7MAR8"/>
<accession>A0A3M7MAR8</accession>
<feature type="coiled-coil region" evidence="4">
    <location>
        <begin position="947"/>
        <end position="974"/>
    </location>
</feature>
<keyword evidence="3" id="KW-0067">ATP-binding</keyword>
<keyword evidence="4" id="KW-0175">Coiled coil</keyword>
<protein>
    <submittedName>
        <fullName evidence="7">Kinesin family</fullName>
    </submittedName>
</protein>
<comment type="similarity">
    <text evidence="1">Belongs to the CoA-transferase III family.</text>
</comment>
<evidence type="ECO:0000259" key="6">
    <source>
        <dbReference type="PROSITE" id="PS50067"/>
    </source>
</evidence>
<dbReference type="EMBL" id="KE747827">
    <property type="protein sequence ID" value="RMZ71611.1"/>
    <property type="molecule type" value="Genomic_DNA"/>
</dbReference>
<organism evidence="7 8">
    <name type="scientific">Pyrenophora seminiperda CCB06</name>
    <dbReference type="NCBI Taxonomy" id="1302712"/>
    <lineage>
        <taxon>Eukaryota</taxon>
        <taxon>Fungi</taxon>
        <taxon>Dikarya</taxon>
        <taxon>Ascomycota</taxon>
        <taxon>Pezizomycotina</taxon>
        <taxon>Dothideomycetes</taxon>
        <taxon>Pleosporomycetidae</taxon>
        <taxon>Pleosporales</taxon>
        <taxon>Pleosporineae</taxon>
        <taxon>Pleosporaceae</taxon>
        <taxon>Pyrenophora</taxon>
    </lineage>
</organism>
<keyword evidence="3" id="KW-0505">Motor protein</keyword>
<keyword evidence="3" id="KW-0547">Nucleotide-binding</keyword>
<dbReference type="PANTHER" id="PTHR48207">
    <property type="entry name" value="SUCCINATE--HYDROXYMETHYLGLUTARATE COA-TRANSFERASE"/>
    <property type="match status" value="1"/>
</dbReference>
<sequence length="1116" mass="124677">MERILQTGLRFPRLNWATSSHVRRFATEGTAADASNLPLAGIKVLDMTRVLAGQSHTAHKYWAILGMTWTALYEPTIEVGGFEKLKTDNYLERTLEYQTDDTRAWGPPYAKYVNNQEGPGESAYYLGVNMREQVNRNKRSIGLSFQYPAGVDILHRLVKECDVLVENYLPGSLAKYAMDYDTVSKINPGIIYASITGYGQTGPYRNRAGYDVMVEAEFGLMHITGTRDGPPVKVGVAVTDLTTGLYTSNSIIAALFRRLRNPKSKGQHIDVALSDCQVATLANIASSSLISGQRDIGRWGTSHPSIVPYKAFKTADGDILLGGGNDRLYSVLCNRLGKPEWILDEKFKTNAMRVKHRDELEELIETETRKKSTKELLEVFEGSGMPYAAINDIQDTLNHEHVLARNMVKEVEHPACGPIKLVNTPVKWSESKPEIRLPPPTLGQHTNEILGDTLGMSKDEVEGSLFDVFLRLRPSNSGNARFLTVEESEGSHPTHITTQAPTNDKRKRAVDRFAFTQVFQEDAQQMDLFEGTGVIPMIERVMGTPGHHGRDGLFATLGCSGSGKSHTILGTKSQRGLVQMALDVVFQTCEEQLIQSLYGAPAFSSLAAADVSEAQLYTATAYLDSMYGDNQSERFPSRANTPMQDCSIFSTGSNWKSSKIPRPSTLPQTPSVADIQLPVDPTVEYAIVMSMHEVYNDRIYDLLSSNVSKNKHSSVKRKQLFFKNTERSPDRKVVVGLTKIICGNFEEAMMVLETGLMERKVTGTGSNAVSSRSHGFFNIEIKKRDAETKGPWSSSNLTVVDLAGSERARNAKTAGETLAEAGKINESLMYLGQCMQMQSDNQSGSKSIVPFRQCKLTELLFSNSYPTPGRQAQHDRRPQKSIMVVTADPKGDFNATSQILHYSALAREVTVPRVPSITDAIRSSQPQKRPGTACSGRATPSAIMEELENANAEVMRLTAEVEAYELRLSEETTRRRAAESSWTAAEEHMVELEQEIRDECYQEMETAVEQERRRWQTALENEQDNQQAHIDSKIDVVIRATKAHMKQEEVKVYEDPDPELLDRVDELERENEMLRAKLEAMERETMQRSASPIKKMRILKTKKWEDPEGGLRMYDD</sequence>
<dbReference type="Gene3D" id="3.40.850.10">
    <property type="entry name" value="Kinesin motor domain"/>
    <property type="match status" value="1"/>
</dbReference>
<evidence type="ECO:0000256" key="3">
    <source>
        <dbReference type="PROSITE-ProRule" id="PRU00283"/>
    </source>
</evidence>
<keyword evidence="2" id="KW-0808">Transferase</keyword>
<dbReference type="SUPFAM" id="SSF89796">
    <property type="entry name" value="CoA-transferase family III (CaiB/BaiF)"/>
    <property type="match status" value="1"/>
</dbReference>
<dbReference type="GO" id="GO:0047369">
    <property type="term" value="F:succinate-hydroxymethylglutarate CoA-transferase activity"/>
    <property type="evidence" value="ECO:0007669"/>
    <property type="project" value="TreeGrafter"/>
</dbReference>
<feature type="binding site" evidence="3">
    <location>
        <begin position="558"/>
        <end position="565"/>
    </location>
    <ligand>
        <name>ATP</name>
        <dbReference type="ChEBI" id="CHEBI:30616"/>
    </ligand>
</feature>
<dbReference type="SMART" id="SM00129">
    <property type="entry name" value="KISc"/>
    <property type="match status" value="1"/>
</dbReference>
<reference evidence="7 8" key="1">
    <citation type="journal article" date="2014" name="PLoS ONE">
        <title>De novo Genome Assembly of the Fungal Plant Pathogen Pyrenophora semeniperda.</title>
        <authorList>
            <person name="Soliai M.M."/>
            <person name="Meyer S.E."/>
            <person name="Udall J.A."/>
            <person name="Elzinga D.E."/>
            <person name="Hermansen R.A."/>
            <person name="Bodily P.M."/>
            <person name="Hart A.A."/>
            <person name="Coleman C.E."/>
        </authorList>
    </citation>
    <scope>NUCLEOTIDE SEQUENCE [LARGE SCALE GENOMIC DNA]</scope>
    <source>
        <strain evidence="7 8">CCB06</strain>
        <tissue evidence="7">Mycelium</tissue>
    </source>
</reference>
<dbReference type="GO" id="GO:0008017">
    <property type="term" value="F:microtubule binding"/>
    <property type="evidence" value="ECO:0007669"/>
    <property type="project" value="InterPro"/>
</dbReference>
<dbReference type="Proteomes" id="UP000265663">
    <property type="component" value="Unassembled WGS sequence"/>
</dbReference>
<dbReference type="PRINTS" id="PR00380">
    <property type="entry name" value="KINESINHEAVY"/>
</dbReference>
<dbReference type="GO" id="GO:0007018">
    <property type="term" value="P:microtubule-based movement"/>
    <property type="evidence" value="ECO:0007669"/>
    <property type="project" value="InterPro"/>
</dbReference>
<dbReference type="GO" id="GO:0005739">
    <property type="term" value="C:mitochondrion"/>
    <property type="evidence" value="ECO:0007669"/>
    <property type="project" value="TreeGrafter"/>
</dbReference>
<dbReference type="OrthoDB" id="123929at2759"/>
<feature type="domain" description="Kinesin motor" evidence="6">
    <location>
        <begin position="465"/>
        <end position="909"/>
    </location>
</feature>
<dbReference type="PROSITE" id="PS50067">
    <property type="entry name" value="KINESIN_MOTOR_2"/>
    <property type="match status" value="1"/>
</dbReference>
<proteinExistence type="inferred from homology"/>
<keyword evidence="8" id="KW-1185">Reference proteome</keyword>
<feature type="coiled-coil region" evidence="4">
    <location>
        <begin position="1057"/>
        <end position="1084"/>
    </location>
</feature>
<evidence type="ECO:0000256" key="5">
    <source>
        <dbReference type="SAM" id="MobiDB-lite"/>
    </source>
</evidence>
<dbReference type="GO" id="GO:0003777">
    <property type="term" value="F:microtubule motor activity"/>
    <property type="evidence" value="ECO:0007669"/>
    <property type="project" value="InterPro"/>
</dbReference>